<reference evidence="1" key="1">
    <citation type="submission" date="2016-01" db="EMBL/GenBank/DDBJ databases">
        <authorList>
            <person name="Peeters C."/>
        </authorList>
    </citation>
    <scope>NUCLEOTIDE SEQUENCE</scope>
    <source>
        <strain evidence="1">LMG 29320</strain>
    </source>
</reference>
<dbReference type="Proteomes" id="UP000054903">
    <property type="component" value="Unassembled WGS sequence"/>
</dbReference>
<dbReference type="OrthoDB" id="9155690at2"/>
<organism evidence="1 2">
    <name type="scientific">Caballeronia fortuita</name>
    <dbReference type="NCBI Taxonomy" id="1777138"/>
    <lineage>
        <taxon>Bacteria</taxon>
        <taxon>Pseudomonadati</taxon>
        <taxon>Pseudomonadota</taxon>
        <taxon>Betaproteobacteria</taxon>
        <taxon>Burkholderiales</taxon>
        <taxon>Burkholderiaceae</taxon>
        <taxon>Caballeronia</taxon>
    </lineage>
</organism>
<dbReference type="EMBL" id="FCNX02000029">
    <property type="protein sequence ID" value="SAL03158.1"/>
    <property type="molecule type" value="Genomic_DNA"/>
</dbReference>
<dbReference type="InterPro" id="IPR009061">
    <property type="entry name" value="DNA-bd_dom_put_sf"/>
</dbReference>
<evidence type="ECO:0000313" key="2">
    <source>
        <dbReference type="Proteomes" id="UP000054903"/>
    </source>
</evidence>
<dbReference type="STRING" id="1777138.AWB77_06723"/>
<dbReference type="Pfam" id="PF07471">
    <property type="entry name" value="Phage_Nu1"/>
    <property type="match status" value="1"/>
</dbReference>
<proteinExistence type="predicted"/>
<dbReference type="RefSeq" id="WP_061138682.1">
    <property type="nucleotide sequence ID" value="NZ_FCNX02000029.1"/>
</dbReference>
<dbReference type="Gene3D" id="1.10.10.10">
    <property type="entry name" value="Winged helix-like DNA-binding domain superfamily/Winged helix DNA-binding domain"/>
    <property type="match status" value="1"/>
</dbReference>
<dbReference type="InterPro" id="IPR036388">
    <property type="entry name" value="WH-like_DNA-bd_sf"/>
</dbReference>
<protein>
    <submittedName>
        <fullName evidence="1">Phage DNA packaging protein Nu1</fullName>
    </submittedName>
</protein>
<keyword evidence="2" id="KW-1185">Reference proteome</keyword>
<dbReference type="AlphaFoldDB" id="A0A158E8I1"/>
<comment type="caution">
    <text evidence="1">The sequence shown here is derived from an EMBL/GenBank/DDBJ whole genome shotgun (WGS) entry which is preliminary data.</text>
</comment>
<gene>
    <name evidence="1" type="ORF">AWB77_06723</name>
</gene>
<evidence type="ECO:0000313" key="1">
    <source>
        <dbReference type="EMBL" id="SAL03158.1"/>
    </source>
</evidence>
<dbReference type="InterPro" id="IPR010906">
    <property type="entry name" value="Phage_lambda_Nu1_terminase-ssu"/>
</dbReference>
<name>A0A158E8I1_9BURK</name>
<accession>A0A158E8I1</accession>
<dbReference type="SUPFAM" id="SSF46955">
    <property type="entry name" value="Putative DNA-binding domain"/>
    <property type="match status" value="1"/>
</dbReference>
<sequence>MQTPAKGTTVNRAGLADVFGVALTTIDTWVRSGCPVVQKGGRGQEWKFNTAAVARWREETAAAAAAGDAPDDIEKLDLRKAAAETQMAELKLAQARAEVAPVAEFEKATARLMATIRANITNVPARAVLRLLGEKDSATFKRILKEELTLALEQSAEADLALDDDEDGENDE</sequence>